<feature type="domain" description="Reverse transcriptase" evidence="9">
    <location>
        <begin position="452"/>
        <end position="524"/>
    </location>
</feature>
<evidence type="ECO:0000259" key="9">
    <source>
        <dbReference type="Pfam" id="PF00078"/>
    </source>
</evidence>
<dbReference type="Proteomes" id="UP001333110">
    <property type="component" value="Unassembled WGS sequence"/>
</dbReference>
<evidence type="ECO:0000256" key="7">
    <source>
        <dbReference type="ARBA" id="ARBA00023224"/>
    </source>
</evidence>
<dbReference type="GO" id="GO:0005886">
    <property type="term" value="C:plasma membrane"/>
    <property type="evidence" value="ECO:0007669"/>
    <property type="project" value="UniProtKB-SubCell"/>
</dbReference>
<sequence length="704" mass="77618">MRELPEEAQDSLGLMGRMRPFSASQEMLCPSEGLGLWLNGQSSAAPCGSTCHAASLHGAAAVGRTGLGWAVVEGRGGGGSWGEAGLGSKEPRRGKKGQCRAKDLLQSVRVFLVLGSSKVDEAVQMPSCDGLTLASSQPDTRLSDNLNRTKGENKSEKLMGQDKPLAIVLSVSRVHFEPDAAITTRGIRCDCHWENAPKKRRGESHRWIGIHSSGTFSDPSSLQGLCSPVFLLIYLLVLTGNSLIALTTVDSSLHSPMDFFLRSLSLLEICYASVTLPKKLVGFLMQDGRISWFCWAASNAFSWLPWPMTATNPYGSLHQPGGGVVGYHIPHVAVQVEVGQTDQVFTLPFCASHDLHHFFCDVPPLLELACADTSWNQVMLYTIILLFAILPFSLIVLSYIKSIRPVLKIPSVNGRHKAFSTCSSHLGVVTLFYGSATVVYLNRHSRHSTPTNGFDGWTVWWVRNWLDGHVQSIVVNSSMSRWRAMTSGVPQGSVLGPLLFNIFINDIDSGIECTLSTFAPDTKLSGVVDMPVGWDAIQRDVDKLEKWAQVNLMRVLHPGLGNPHSPYRMGDEGIENCPSEKDLGVPVDEKLDMSQQCARAAQKANHILGCIKRSVASRLREVILPLYSAPVRPDLEYCVQLWSPRHRKDMDLLEWVRRMATEMIRGLEHLCYEERLRELGLFSLAEKRLRGDLLAAFQYSDGGL</sequence>
<name>A0AAN7RJJ5_MYCAM</name>
<dbReference type="GO" id="GO:0007186">
    <property type="term" value="P:G protein-coupled receptor signaling pathway"/>
    <property type="evidence" value="ECO:0007669"/>
    <property type="project" value="InterPro"/>
</dbReference>
<keyword evidence="6 8" id="KW-0472">Membrane</keyword>
<dbReference type="GO" id="GO:0004984">
    <property type="term" value="F:olfactory receptor activity"/>
    <property type="evidence" value="ECO:0007669"/>
    <property type="project" value="InterPro"/>
</dbReference>
<keyword evidence="5 8" id="KW-1133">Transmembrane helix</keyword>
<dbReference type="AlphaFoldDB" id="A0AAN7RJJ5"/>
<keyword evidence="4 8" id="KW-0812">Transmembrane</keyword>
<keyword evidence="7" id="KW-0807">Transducer</keyword>
<reference evidence="10 11" key="1">
    <citation type="journal article" date="2023" name="J. Hered.">
        <title>Chromosome-level genome of the wood stork (Mycteria americana) provides insight into avian chromosome evolution.</title>
        <authorList>
            <person name="Flamio R. Jr."/>
            <person name="Ramstad K.M."/>
        </authorList>
    </citation>
    <scope>NUCLEOTIDE SEQUENCE [LARGE SCALE GENOMIC DNA]</scope>
    <source>
        <strain evidence="10">JAX WOST 10</strain>
    </source>
</reference>
<organism evidence="10 11">
    <name type="scientific">Mycteria americana</name>
    <name type="common">Wood stork</name>
    <dbReference type="NCBI Taxonomy" id="33587"/>
    <lineage>
        <taxon>Eukaryota</taxon>
        <taxon>Metazoa</taxon>
        <taxon>Chordata</taxon>
        <taxon>Craniata</taxon>
        <taxon>Vertebrata</taxon>
        <taxon>Euteleostomi</taxon>
        <taxon>Archelosauria</taxon>
        <taxon>Archosauria</taxon>
        <taxon>Dinosauria</taxon>
        <taxon>Saurischia</taxon>
        <taxon>Theropoda</taxon>
        <taxon>Coelurosauria</taxon>
        <taxon>Aves</taxon>
        <taxon>Neognathae</taxon>
        <taxon>Neoaves</taxon>
        <taxon>Aequornithes</taxon>
        <taxon>Ciconiiformes</taxon>
        <taxon>Ciconiidae</taxon>
        <taxon>Mycteria</taxon>
    </lineage>
</organism>
<dbReference type="Gene3D" id="1.20.1070.10">
    <property type="entry name" value="Rhodopsin 7-helix transmembrane proteins"/>
    <property type="match status" value="2"/>
</dbReference>
<feature type="transmembrane region" description="Helical" evidence="8">
    <location>
        <begin position="378"/>
        <end position="400"/>
    </location>
</feature>
<evidence type="ECO:0000256" key="6">
    <source>
        <dbReference type="ARBA" id="ARBA00023136"/>
    </source>
</evidence>
<dbReference type="SUPFAM" id="SSF81321">
    <property type="entry name" value="Family A G protein-coupled receptor-like"/>
    <property type="match status" value="1"/>
</dbReference>
<dbReference type="PRINTS" id="PR01345">
    <property type="entry name" value="CERVTRCPTASE"/>
</dbReference>
<keyword evidence="11" id="KW-1185">Reference proteome</keyword>
<evidence type="ECO:0000256" key="4">
    <source>
        <dbReference type="ARBA" id="ARBA00022692"/>
    </source>
</evidence>
<evidence type="ECO:0000313" key="10">
    <source>
        <dbReference type="EMBL" id="KAK4805385.1"/>
    </source>
</evidence>
<proteinExistence type="predicted"/>
<dbReference type="InterPro" id="IPR000725">
    <property type="entry name" value="Olfact_rcpt"/>
</dbReference>
<dbReference type="EMBL" id="JAUNZN010000104">
    <property type="protein sequence ID" value="KAK4805385.1"/>
    <property type="molecule type" value="Genomic_DNA"/>
</dbReference>
<dbReference type="Pfam" id="PF13853">
    <property type="entry name" value="7tm_4"/>
    <property type="match status" value="2"/>
</dbReference>
<dbReference type="InterPro" id="IPR000477">
    <property type="entry name" value="RT_dom"/>
</dbReference>
<dbReference type="Pfam" id="PF00078">
    <property type="entry name" value="RVT_1"/>
    <property type="match status" value="1"/>
</dbReference>
<keyword evidence="2" id="KW-1003">Cell membrane</keyword>
<evidence type="ECO:0000256" key="1">
    <source>
        <dbReference type="ARBA" id="ARBA00004651"/>
    </source>
</evidence>
<feature type="transmembrane region" description="Helical" evidence="8">
    <location>
        <begin position="421"/>
        <end position="441"/>
    </location>
</feature>
<comment type="subcellular location">
    <subcellularLocation>
        <location evidence="1">Cell membrane</location>
        <topology evidence="1">Multi-pass membrane protein</topology>
    </subcellularLocation>
</comment>
<evidence type="ECO:0000313" key="11">
    <source>
        <dbReference type="Proteomes" id="UP001333110"/>
    </source>
</evidence>
<evidence type="ECO:0000256" key="2">
    <source>
        <dbReference type="ARBA" id="ARBA00022475"/>
    </source>
</evidence>
<protein>
    <recommendedName>
        <fullName evidence="9">Reverse transcriptase domain-containing protein</fullName>
    </recommendedName>
</protein>
<evidence type="ECO:0000256" key="8">
    <source>
        <dbReference type="SAM" id="Phobius"/>
    </source>
</evidence>
<evidence type="ECO:0000256" key="5">
    <source>
        <dbReference type="ARBA" id="ARBA00022989"/>
    </source>
</evidence>
<dbReference type="PANTHER" id="PTHR26453">
    <property type="entry name" value="OLFACTORY RECEPTOR"/>
    <property type="match status" value="1"/>
</dbReference>
<gene>
    <name evidence="10" type="ORF">QYF61_003958</name>
</gene>
<comment type="caution">
    <text evidence="10">The sequence shown here is derived from an EMBL/GenBank/DDBJ whole genome shotgun (WGS) entry which is preliminary data.</text>
</comment>
<accession>A0AAN7RJJ5</accession>
<evidence type="ECO:0000256" key="3">
    <source>
        <dbReference type="ARBA" id="ARBA00022606"/>
    </source>
</evidence>
<keyword evidence="3" id="KW-0716">Sensory transduction</keyword>